<comment type="caution">
    <text evidence="2">The sequence shown here is derived from an EMBL/GenBank/DDBJ whole genome shotgun (WGS) entry which is preliminary data.</text>
</comment>
<protein>
    <submittedName>
        <fullName evidence="2">Mechanosensitive ion channel</fullName>
    </submittedName>
</protein>
<feature type="domain" description="Mechanosensitive ion channel MscS C-terminal" evidence="1">
    <location>
        <begin position="34"/>
        <end position="117"/>
    </location>
</feature>
<feature type="non-terminal residue" evidence="2">
    <location>
        <position position="1"/>
    </location>
</feature>
<dbReference type="RefSeq" id="WP_158294771.1">
    <property type="nucleotide sequence ID" value="NZ_KQ556948.1"/>
</dbReference>
<evidence type="ECO:0000313" key="3">
    <source>
        <dbReference type="Proteomes" id="UP000051276"/>
    </source>
</evidence>
<dbReference type="AlphaFoldDB" id="A0A0T5Z6H6"/>
<name>A0A0T5Z6H6_9GAMM</name>
<dbReference type="SUPFAM" id="SSF82689">
    <property type="entry name" value="Mechanosensitive channel protein MscS (YggB), C-terminal domain"/>
    <property type="match status" value="1"/>
</dbReference>
<dbReference type="InterPro" id="IPR052702">
    <property type="entry name" value="MscS-like_channel"/>
</dbReference>
<dbReference type="InterPro" id="IPR049278">
    <property type="entry name" value="MS_channel_C"/>
</dbReference>
<gene>
    <name evidence="2" type="ORF">Ga0076813_13631</name>
</gene>
<dbReference type="Gene3D" id="3.30.70.100">
    <property type="match status" value="1"/>
</dbReference>
<dbReference type="PANTHER" id="PTHR30347">
    <property type="entry name" value="POTASSIUM CHANNEL RELATED"/>
    <property type="match status" value="1"/>
</dbReference>
<sequence length="136" mass="15141">MLTRDDVELTIPNSIMGNAKVINESGGPHPKYRIRVPVGAAYGSDVEQVRQLLTSIAEQDSLICSDPAPRVRFRALGGSSLDFELLCWVDEPGLRGQAIDRLLTAIYNGFNREGIEIPYSKQDLYIKETPPLERPE</sequence>
<organism evidence="2 3">
    <name type="scientific">endosymbiont of Ridgeia piscesae</name>
    <dbReference type="NCBI Taxonomy" id="54398"/>
    <lineage>
        <taxon>Bacteria</taxon>
        <taxon>Pseudomonadati</taxon>
        <taxon>Pseudomonadota</taxon>
        <taxon>Gammaproteobacteria</taxon>
        <taxon>sulfur-oxidizing symbionts</taxon>
    </lineage>
</organism>
<dbReference type="GO" id="GO:0016020">
    <property type="term" value="C:membrane"/>
    <property type="evidence" value="ECO:0007669"/>
    <property type="project" value="InterPro"/>
</dbReference>
<dbReference type="Pfam" id="PF21082">
    <property type="entry name" value="MS_channel_3rd"/>
    <property type="match status" value="1"/>
</dbReference>
<dbReference type="EMBL" id="LMXI01000331">
    <property type="protein sequence ID" value="KRT58508.1"/>
    <property type="molecule type" value="Genomic_DNA"/>
</dbReference>
<dbReference type="Proteomes" id="UP000051276">
    <property type="component" value="Unassembled WGS sequence"/>
</dbReference>
<dbReference type="InterPro" id="IPR011066">
    <property type="entry name" value="MscS_channel_C_sf"/>
</dbReference>
<proteinExistence type="predicted"/>
<accession>A0A0T5Z6H6</accession>
<evidence type="ECO:0000259" key="1">
    <source>
        <dbReference type="Pfam" id="PF21082"/>
    </source>
</evidence>
<dbReference type="PANTHER" id="PTHR30347:SF1">
    <property type="entry name" value="MECHANOSENSITIVE CHANNEL MSCK"/>
    <property type="match status" value="1"/>
</dbReference>
<evidence type="ECO:0000313" key="2">
    <source>
        <dbReference type="EMBL" id="KRT58508.1"/>
    </source>
</evidence>
<reference evidence="2 3" key="1">
    <citation type="submission" date="2015-11" db="EMBL/GenBank/DDBJ databases">
        <title>The genome of Candidatus Endoriftia persephone in Ridgeia piscesae and population structure of the North Eastern Pacific vestimentiferan symbionts.</title>
        <authorList>
            <person name="Perez M."/>
            <person name="Juniper K.S."/>
        </authorList>
    </citation>
    <scope>NUCLEOTIDE SEQUENCE [LARGE SCALE GENOMIC DNA]</scope>
    <source>
        <strain evidence="2">Ind10</strain>
    </source>
</reference>